<evidence type="ECO:0000259" key="1">
    <source>
        <dbReference type="Pfam" id="PF20109"/>
    </source>
</evidence>
<comment type="caution">
    <text evidence="2">The sequence shown here is derived from an EMBL/GenBank/DDBJ whole genome shotgun (WGS) entry which is preliminary data.</text>
</comment>
<dbReference type="Pfam" id="PF20109">
    <property type="entry name" value="Trans_reg_dom"/>
    <property type="match status" value="1"/>
</dbReference>
<protein>
    <submittedName>
        <fullName evidence="2">Transcriptional regulator domain-containing protein</fullName>
    </submittedName>
</protein>
<proteinExistence type="predicted"/>
<feature type="domain" description="Transcriptional regulator-like" evidence="1">
    <location>
        <begin position="6"/>
        <end position="65"/>
    </location>
</feature>
<dbReference type="RefSeq" id="WP_377406878.1">
    <property type="nucleotide sequence ID" value="NZ_JBHTFQ010000018.1"/>
</dbReference>
<evidence type="ECO:0000313" key="3">
    <source>
        <dbReference type="Proteomes" id="UP001596516"/>
    </source>
</evidence>
<keyword evidence="3" id="KW-1185">Reference proteome</keyword>
<sequence length="83" mass="9624">MPPHSDWRSQSAYDYIDGLQAPEIAWEFLRRNPDYRQEYRELSSTGRLGTDAGRAFAERWGLSFRGRPVAHRTRADRCLVPVG</sequence>
<evidence type="ECO:0000313" key="2">
    <source>
        <dbReference type="EMBL" id="MFC7706340.1"/>
    </source>
</evidence>
<gene>
    <name evidence="2" type="ORF">ACFQXB_19400</name>
</gene>
<dbReference type="InterPro" id="IPR045465">
    <property type="entry name" value="Trans_reg_dom"/>
</dbReference>
<reference evidence="3" key="1">
    <citation type="journal article" date="2019" name="Int. J. Syst. Evol. Microbiol.">
        <title>The Global Catalogue of Microorganisms (GCM) 10K type strain sequencing project: providing services to taxonomists for standard genome sequencing and annotation.</title>
        <authorList>
            <consortium name="The Broad Institute Genomics Platform"/>
            <consortium name="The Broad Institute Genome Sequencing Center for Infectious Disease"/>
            <person name="Wu L."/>
            <person name="Ma J."/>
        </authorList>
    </citation>
    <scope>NUCLEOTIDE SEQUENCE [LARGE SCALE GENOMIC DNA]</scope>
    <source>
        <strain evidence="3">CGMCC 1.12750</strain>
    </source>
</reference>
<accession>A0ABW2UQE7</accession>
<name>A0ABW2UQE7_9RHOB</name>
<dbReference type="Proteomes" id="UP001596516">
    <property type="component" value="Unassembled WGS sequence"/>
</dbReference>
<organism evidence="2 3">
    <name type="scientific">Plastorhodobacter daqingensis</name>
    <dbReference type="NCBI Taxonomy" id="1387281"/>
    <lineage>
        <taxon>Bacteria</taxon>
        <taxon>Pseudomonadati</taxon>
        <taxon>Pseudomonadota</taxon>
        <taxon>Alphaproteobacteria</taxon>
        <taxon>Rhodobacterales</taxon>
        <taxon>Paracoccaceae</taxon>
        <taxon>Plastorhodobacter</taxon>
    </lineage>
</organism>
<dbReference type="EMBL" id="JBHTFQ010000018">
    <property type="protein sequence ID" value="MFC7706340.1"/>
    <property type="molecule type" value="Genomic_DNA"/>
</dbReference>